<feature type="domain" description="TehB/YeaR-like" evidence="1">
    <location>
        <begin position="14"/>
        <end position="87"/>
    </location>
</feature>
<organism evidence="2">
    <name type="scientific">hydrothermal vent metagenome</name>
    <dbReference type="NCBI Taxonomy" id="652676"/>
    <lineage>
        <taxon>unclassified sequences</taxon>
        <taxon>metagenomes</taxon>
        <taxon>ecological metagenomes</taxon>
    </lineage>
</organism>
<sequence length="108" mass="11639">MHTVTLPDGLVEGRTTPWFTSDTVPSRLMNDHSTTCWAALRVAAGTVHFTESEGDSPRSLIVSAGGELVIVPNVKHSVSFSDDAEFAITMYVTPDNDNSLDQPAFADD</sequence>
<protein>
    <recommendedName>
        <fullName evidence="1">TehB/YeaR-like domain-containing protein</fullName>
    </recommendedName>
</protein>
<dbReference type="AlphaFoldDB" id="A0A3B0TLG5"/>
<dbReference type="SUPFAM" id="SSF51197">
    <property type="entry name" value="Clavaminate synthase-like"/>
    <property type="match status" value="1"/>
</dbReference>
<reference evidence="2" key="1">
    <citation type="submission" date="2018-06" db="EMBL/GenBank/DDBJ databases">
        <authorList>
            <person name="Zhirakovskaya E."/>
        </authorList>
    </citation>
    <scope>NUCLEOTIDE SEQUENCE</scope>
</reference>
<evidence type="ECO:0000259" key="1">
    <source>
        <dbReference type="Pfam" id="PF09313"/>
    </source>
</evidence>
<proteinExistence type="predicted"/>
<dbReference type="InterPro" id="IPR015392">
    <property type="entry name" value="TehB/YeaR-like_dom"/>
</dbReference>
<gene>
    <name evidence="2" type="ORF">MNBD_ACTINO02-749</name>
</gene>
<accession>A0A3B0TLG5</accession>
<dbReference type="InterPro" id="IPR014710">
    <property type="entry name" value="RmlC-like_jellyroll"/>
</dbReference>
<dbReference type="EMBL" id="UOEK01000425">
    <property type="protein sequence ID" value="VAW07876.1"/>
    <property type="molecule type" value="Genomic_DNA"/>
</dbReference>
<name>A0A3B0TLG5_9ZZZZ</name>
<dbReference type="Gene3D" id="2.60.120.10">
    <property type="entry name" value="Jelly Rolls"/>
    <property type="match status" value="1"/>
</dbReference>
<evidence type="ECO:0000313" key="2">
    <source>
        <dbReference type="EMBL" id="VAW07876.1"/>
    </source>
</evidence>
<dbReference type="Pfam" id="PF09313">
    <property type="entry name" value="TehB-like"/>
    <property type="match status" value="1"/>
</dbReference>